<organism evidence="8 9">
    <name type="scientific">Candidatus Thalassospirochaeta sargassi</name>
    <dbReference type="NCBI Taxonomy" id="3119039"/>
    <lineage>
        <taxon>Bacteria</taxon>
        <taxon>Pseudomonadati</taxon>
        <taxon>Spirochaetota</taxon>
        <taxon>Spirochaetia</taxon>
        <taxon>Spirochaetales</taxon>
        <taxon>Spirochaetaceae</taxon>
        <taxon>Candidatus Thalassospirochaeta</taxon>
    </lineage>
</organism>
<dbReference type="EMBL" id="JAQQAL010000040">
    <property type="protein sequence ID" value="MDC7228131.1"/>
    <property type="molecule type" value="Genomic_DNA"/>
</dbReference>
<dbReference type="SMART" id="SM00382">
    <property type="entry name" value="AAA"/>
    <property type="match status" value="1"/>
</dbReference>
<dbReference type="SUPFAM" id="SSF52540">
    <property type="entry name" value="P-loop containing nucleoside triphosphate hydrolases"/>
    <property type="match status" value="1"/>
</dbReference>
<evidence type="ECO:0000313" key="9">
    <source>
        <dbReference type="Proteomes" id="UP001221217"/>
    </source>
</evidence>
<dbReference type="PANTHER" id="PTHR32071">
    <property type="entry name" value="TRANSCRIPTIONAL REGULATORY PROTEIN"/>
    <property type="match status" value="1"/>
</dbReference>
<dbReference type="CDD" id="cd00009">
    <property type="entry name" value="AAA"/>
    <property type="match status" value="1"/>
</dbReference>
<dbReference type="InterPro" id="IPR002197">
    <property type="entry name" value="HTH_Fis"/>
</dbReference>
<dbReference type="FunFam" id="3.40.50.300:FF:000006">
    <property type="entry name" value="DNA-binding transcriptional regulator NtrC"/>
    <property type="match status" value="1"/>
</dbReference>
<keyword evidence="2" id="KW-0067">ATP-binding</keyword>
<dbReference type="InterPro" id="IPR025662">
    <property type="entry name" value="Sigma_54_int_dom_ATP-bd_1"/>
</dbReference>
<evidence type="ECO:0000259" key="6">
    <source>
        <dbReference type="PROSITE" id="PS50045"/>
    </source>
</evidence>
<evidence type="ECO:0000256" key="4">
    <source>
        <dbReference type="ARBA" id="ARBA00023163"/>
    </source>
</evidence>
<evidence type="ECO:0000256" key="5">
    <source>
        <dbReference type="PROSITE-ProRule" id="PRU00169"/>
    </source>
</evidence>
<dbReference type="InterPro" id="IPR011006">
    <property type="entry name" value="CheY-like_superfamily"/>
</dbReference>
<evidence type="ECO:0000256" key="2">
    <source>
        <dbReference type="ARBA" id="ARBA00022840"/>
    </source>
</evidence>
<dbReference type="Proteomes" id="UP001221217">
    <property type="component" value="Unassembled WGS sequence"/>
</dbReference>
<keyword evidence="1" id="KW-0547">Nucleotide-binding</keyword>
<feature type="modified residue" description="4-aspartylphosphate" evidence="5">
    <location>
        <position position="53"/>
    </location>
</feature>
<dbReference type="Pfam" id="PF00072">
    <property type="entry name" value="Response_reg"/>
    <property type="match status" value="1"/>
</dbReference>
<dbReference type="Pfam" id="PF00158">
    <property type="entry name" value="Sigma54_activat"/>
    <property type="match status" value="1"/>
</dbReference>
<dbReference type="PROSITE" id="PS50110">
    <property type="entry name" value="RESPONSE_REGULATORY"/>
    <property type="match status" value="1"/>
</dbReference>
<evidence type="ECO:0000259" key="7">
    <source>
        <dbReference type="PROSITE" id="PS50110"/>
    </source>
</evidence>
<feature type="domain" description="Response regulatory" evidence="7">
    <location>
        <begin position="4"/>
        <end position="118"/>
    </location>
</feature>
<dbReference type="GO" id="GO:0000160">
    <property type="term" value="P:phosphorelay signal transduction system"/>
    <property type="evidence" value="ECO:0007669"/>
    <property type="project" value="InterPro"/>
</dbReference>
<dbReference type="InterPro" id="IPR002078">
    <property type="entry name" value="Sigma_54_int"/>
</dbReference>
<dbReference type="AlphaFoldDB" id="A0AAJ1IJG4"/>
<accession>A0AAJ1IJG4</accession>
<evidence type="ECO:0000313" key="8">
    <source>
        <dbReference type="EMBL" id="MDC7228131.1"/>
    </source>
</evidence>
<dbReference type="GO" id="GO:0006355">
    <property type="term" value="P:regulation of DNA-templated transcription"/>
    <property type="evidence" value="ECO:0007669"/>
    <property type="project" value="InterPro"/>
</dbReference>
<feature type="domain" description="Sigma-54 factor interaction" evidence="6">
    <location>
        <begin position="143"/>
        <end position="372"/>
    </location>
</feature>
<dbReference type="InterPro" id="IPR003593">
    <property type="entry name" value="AAA+_ATPase"/>
</dbReference>
<sequence length="447" mass="50900">MKHKILVVDDEPNVRIFFEELLEEADYKIKTAGDGAAAIKNAQDFLPEIVFLDLNLPDANGLELIKPLKKIESHPQIIIISALGTVENAVRATQLGAYDFITKPFDIDKIERVLTRSLEYQNLYKENLMLRQIQQECPLYQEFIGESPQIERIKSRILKLKNTDVPILITGETGTGKNILAKQIHYTINEPSSPMVYINCSNISENLFESELFGHEKGAFTGAVGQKRGRIEEAGGGTVILDEISEIPYSIQAKLLTFIQEKTFFRVGGSKELRVETRIIALTNRDLEKEIEAGGFRKDLFYRLNVIHFHLPPLRERRDDIVLLCRHFLDLFHAGYGGVRKELDSVGFEYFRNYSWPGNARELKNQIERAYIYSDGETLVVDEILSAGEFSKSGSSRGLREQLQAVEKQIIVDTLSSEHGNRKKTAETLRISLRNLQYKIAEYGIDM</sequence>
<dbReference type="Pfam" id="PF02954">
    <property type="entry name" value="HTH_8"/>
    <property type="match status" value="1"/>
</dbReference>
<comment type="caution">
    <text evidence="8">The sequence shown here is derived from an EMBL/GenBank/DDBJ whole genome shotgun (WGS) entry which is preliminary data.</text>
</comment>
<dbReference type="PROSITE" id="PS50045">
    <property type="entry name" value="SIGMA54_INTERACT_4"/>
    <property type="match status" value="1"/>
</dbReference>
<dbReference type="Gene3D" id="1.10.8.60">
    <property type="match status" value="1"/>
</dbReference>
<protein>
    <submittedName>
        <fullName evidence="8">Sigma-54 dependent transcriptional regulator</fullName>
    </submittedName>
</protein>
<dbReference type="InterPro" id="IPR009057">
    <property type="entry name" value="Homeodomain-like_sf"/>
</dbReference>
<dbReference type="Gene3D" id="3.40.50.2300">
    <property type="match status" value="1"/>
</dbReference>
<dbReference type="PROSITE" id="PS00675">
    <property type="entry name" value="SIGMA54_INTERACT_1"/>
    <property type="match status" value="1"/>
</dbReference>
<dbReference type="SUPFAM" id="SSF46689">
    <property type="entry name" value="Homeodomain-like"/>
    <property type="match status" value="1"/>
</dbReference>
<dbReference type="Gene3D" id="1.10.10.60">
    <property type="entry name" value="Homeodomain-like"/>
    <property type="match status" value="1"/>
</dbReference>
<keyword evidence="5" id="KW-0597">Phosphoprotein</keyword>
<evidence type="ECO:0000256" key="3">
    <source>
        <dbReference type="ARBA" id="ARBA00023015"/>
    </source>
</evidence>
<name>A0AAJ1IJG4_9SPIO</name>
<dbReference type="SMART" id="SM00448">
    <property type="entry name" value="REC"/>
    <property type="match status" value="1"/>
</dbReference>
<dbReference type="InterPro" id="IPR058031">
    <property type="entry name" value="AAA_lid_NorR"/>
</dbReference>
<keyword evidence="3" id="KW-0805">Transcription regulation</keyword>
<gene>
    <name evidence="8" type="ORF">PQJ61_15310</name>
</gene>
<reference evidence="8 9" key="1">
    <citation type="submission" date="2022-12" db="EMBL/GenBank/DDBJ databases">
        <title>Metagenome assembled genome from gulf of manar.</title>
        <authorList>
            <person name="Kohli P."/>
            <person name="Pk S."/>
            <person name="Venkata Ramana C."/>
            <person name="Sasikala C."/>
        </authorList>
    </citation>
    <scope>NUCLEOTIDE SEQUENCE [LARGE SCALE GENOMIC DNA]</scope>
    <source>
        <strain evidence="8">JB008</strain>
    </source>
</reference>
<dbReference type="Pfam" id="PF25601">
    <property type="entry name" value="AAA_lid_14"/>
    <property type="match status" value="1"/>
</dbReference>
<dbReference type="InterPro" id="IPR001789">
    <property type="entry name" value="Sig_transdc_resp-reg_receiver"/>
</dbReference>
<proteinExistence type="predicted"/>
<dbReference type="SUPFAM" id="SSF52172">
    <property type="entry name" value="CheY-like"/>
    <property type="match status" value="1"/>
</dbReference>
<evidence type="ECO:0000256" key="1">
    <source>
        <dbReference type="ARBA" id="ARBA00022741"/>
    </source>
</evidence>
<dbReference type="PRINTS" id="PR01590">
    <property type="entry name" value="HTHFIS"/>
</dbReference>
<dbReference type="InterPro" id="IPR027417">
    <property type="entry name" value="P-loop_NTPase"/>
</dbReference>
<dbReference type="GO" id="GO:0043565">
    <property type="term" value="F:sequence-specific DNA binding"/>
    <property type="evidence" value="ECO:0007669"/>
    <property type="project" value="InterPro"/>
</dbReference>
<dbReference type="GO" id="GO:0005524">
    <property type="term" value="F:ATP binding"/>
    <property type="evidence" value="ECO:0007669"/>
    <property type="project" value="UniProtKB-KW"/>
</dbReference>
<dbReference type="Gene3D" id="3.40.50.300">
    <property type="entry name" value="P-loop containing nucleotide triphosphate hydrolases"/>
    <property type="match status" value="1"/>
</dbReference>
<keyword evidence="4" id="KW-0804">Transcription</keyword>